<keyword evidence="3" id="KW-1185">Reference proteome</keyword>
<dbReference type="EMBL" id="BGZK01000076">
    <property type="protein sequence ID" value="GBP16099.1"/>
    <property type="molecule type" value="Genomic_DNA"/>
</dbReference>
<accession>A0A4C1TQ57</accession>
<evidence type="ECO:0000313" key="2">
    <source>
        <dbReference type="EMBL" id="GBP16099.1"/>
    </source>
</evidence>
<feature type="compositionally biased region" description="Polar residues" evidence="1">
    <location>
        <begin position="19"/>
        <end position="33"/>
    </location>
</feature>
<protein>
    <submittedName>
        <fullName evidence="2">Uncharacterized protein</fullName>
    </submittedName>
</protein>
<dbReference type="AlphaFoldDB" id="A0A4C1TQ57"/>
<dbReference type="Proteomes" id="UP000299102">
    <property type="component" value="Unassembled WGS sequence"/>
</dbReference>
<name>A0A4C1TQ57_EUMVA</name>
<sequence>MDTDTKKSSGQDLNVDAVSVSNDDPSAKLESTSAALQLHSPCSSAALSGERYKTVKSARASPTSPDMIPSHLPNVDSAGLYPALGPRASRSRDMFVMKLATARVRRCVPCVHGAYSARVYLFALSSVLFLACRRVRSVFVCGRSLLVPVCAPYPRSGRSPYQFFFVIKISMCSTAVPRSSSYVPIE</sequence>
<comment type="caution">
    <text evidence="2">The sequence shown here is derived from an EMBL/GenBank/DDBJ whole genome shotgun (WGS) entry which is preliminary data.</text>
</comment>
<evidence type="ECO:0000256" key="1">
    <source>
        <dbReference type="SAM" id="MobiDB-lite"/>
    </source>
</evidence>
<gene>
    <name evidence="2" type="ORF">EVAR_94437_1</name>
</gene>
<evidence type="ECO:0000313" key="3">
    <source>
        <dbReference type="Proteomes" id="UP000299102"/>
    </source>
</evidence>
<proteinExistence type="predicted"/>
<feature type="region of interest" description="Disordered" evidence="1">
    <location>
        <begin position="1"/>
        <end position="33"/>
    </location>
</feature>
<organism evidence="2 3">
    <name type="scientific">Eumeta variegata</name>
    <name type="common">Bagworm moth</name>
    <name type="synonym">Eumeta japonica</name>
    <dbReference type="NCBI Taxonomy" id="151549"/>
    <lineage>
        <taxon>Eukaryota</taxon>
        <taxon>Metazoa</taxon>
        <taxon>Ecdysozoa</taxon>
        <taxon>Arthropoda</taxon>
        <taxon>Hexapoda</taxon>
        <taxon>Insecta</taxon>
        <taxon>Pterygota</taxon>
        <taxon>Neoptera</taxon>
        <taxon>Endopterygota</taxon>
        <taxon>Lepidoptera</taxon>
        <taxon>Glossata</taxon>
        <taxon>Ditrysia</taxon>
        <taxon>Tineoidea</taxon>
        <taxon>Psychidae</taxon>
        <taxon>Oiketicinae</taxon>
        <taxon>Eumeta</taxon>
    </lineage>
</organism>
<reference evidence="2 3" key="1">
    <citation type="journal article" date="2019" name="Commun. Biol.">
        <title>The bagworm genome reveals a unique fibroin gene that provides high tensile strength.</title>
        <authorList>
            <person name="Kono N."/>
            <person name="Nakamura H."/>
            <person name="Ohtoshi R."/>
            <person name="Tomita M."/>
            <person name="Numata K."/>
            <person name="Arakawa K."/>
        </authorList>
    </citation>
    <scope>NUCLEOTIDE SEQUENCE [LARGE SCALE GENOMIC DNA]</scope>
</reference>